<name>A0A5K7SD67_9BACT</name>
<dbReference type="KEGG" id="anf:AQPE_3693"/>
<dbReference type="EMBL" id="AP018694">
    <property type="protein sequence ID" value="BBE19508.1"/>
    <property type="molecule type" value="Genomic_DNA"/>
</dbReference>
<accession>A0A5K7SD67</accession>
<feature type="transmembrane region" description="Helical" evidence="1">
    <location>
        <begin position="73"/>
        <end position="94"/>
    </location>
</feature>
<reference evidence="2" key="1">
    <citation type="journal article" date="2020" name="Int. J. Syst. Evol. Microbiol.">
        <title>Aquipluma nitroreducens gen. nov. sp. nov., a novel facultatively anaerobic bacterium isolated from a freshwater lake.</title>
        <authorList>
            <person name="Watanabe M."/>
            <person name="Kojima H."/>
            <person name="Fukui M."/>
        </authorList>
    </citation>
    <scope>NUCLEOTIDE SEQUENCE</scope>
    <source>
        <strain evidence="2">MeG22</strain>
    </source>
</reference>
<evidence type="ECO:0000313" key="2">
    <source>
        <dbReference type="EMBL" id="BBE19508.1"/>
    </source>
</evidence>
<keyword evidence="1" id="KW-1133">Transmembrane helix</keyword>
<keyword evidence="1" id="KW-0472">Membrane</keyword>
<evidence type="ECO:0000313" key="3">
    <source>
        <dbReference type="Proteomes" id="UP001193389"/>
    </source>
</evidence>
<dbReference type="Proteomes" id="UP001193389">
    <property type="component" value="Chromosome"/>
</dbReference>
<organism evidence="2 3">
    <name type="scientific">Aquipluma nitroreducens</name>
    <dbReference type="NCBI Taxonomy" id="2010828"/>
    <lineage>
        <taxon>Bacteria</taxon>
        <taxon>Pseudomonadati</taxon>
        <taxon>Bacteroidota</taxon>
        <taxon>Bacteroidia</taxon>
        <taxon>Marinilabiliales</taxon>
        <taxon>Prolixibacteraceae</taxon>
        <taxon>Aquipluma</taxon>
    </lineage>
</organism>
<dbReference type="AlphaFoldDB" id="A0A5K7SD67"/>
<protein>
    <recommendedName>
        <fullName evidence="4">Phage holin family protein</fullName>
    </recommendedName>
</protein>
<dbReference type="RefSeq" id="WP_318347746.1">
    <property type="nucleotide sequence ID" value="NZ_AP018694.1"/>
</dbReference>
<gene>
    <name evidence="2" type="ORF">AQPE_3693</name>
</gene>
<evidence type="ECO:0000256" key="1">
    <source>
        <dbReference type="SAM" id="Phobius"/>
    </source>
</evidence>
<evidence type="ECO:0008006" key="4">
    <source>
        <dbReference type="Google" id="ProtNLM"/>
    </source>
</evidence>
<keyword evidence="1" id="KW-0812">Transmembrane</keyword>
<keyword evidence="3" id="KW-1185">Reference proteome</keyword>
<feature type="transmembrane region" description="Helical" evidence="1">
    <location>
        <begin position="41"/>
        <end position="67"/>
    </location>
</feature>
<proteinExistence type="predicted"/>
<sequence length="113" mass="12669">MDEQSGLIESLIEKGEQYGKTTLELLKLKTLDKSADVASNLVSWLIVLIFAVLFFLILNIGVALWLGELLGKSYYGFFVVSGIYALLALIFSIFRKQLIKDPLNNSIIEQVLE</sequence>